<dbReference type="InterPro" id="IPR007149">
    <property type="entry name" value="Leo1"/>
</dbReference>
<dbReference type="GO" id="GO:1990269">
    <property type="term" value="F:RNA polymerase II C-terminal domain phosphoserine binding"/>
    <property type="evidence" value="ECO:0007669"/>
    <property type="project" value="TreeGrafter"/>
</dbReference>
<feature type="compositionally biased region" description="Basic and acidic residues" evidence="1">
    <location>
        <begin position="622"/>
        <end position="635"/>
    </location>
</feature>
<feature type="compositionally biased region" description="Basic and acidic residues" evidence="1">
    <location>
        <begin position="1"/>
        <end position="13"/>
    </location>
</feature>
<dbReference type="OrthoDB" id="20844at2759"/>
<keyword evidence="3" id="KW-1185">Reference proteome</keyword>
<feature type="compositionally biased region" description="Polar residues" evidence="1">
    <location>
        <begin position="509"/>
        <end position="518"/>
    </location>
</feature>
<protein>
    <submittedName>
        <fullName evidence="2">Uncharacterized protein</fullName>
    </submittedName>
</protein>
<evidence type="ECO:0000313" key="2">
    <source>
        <dbReference type="EMBL" id="PVU86294.1"/>
    </source>
</evidence>
<organism evidence="2 3">
    <name type="scientific">Smittium simulii</name>
    <dbReference type="NCBI Taxonomy" id="133385"/>
    <lineage>
        <taxon>Eukaryota</taxon>
        <taxon>Fungi</taxon>
        <taxon>Fungi incertae sedis</taxon>
        <taxon>Zoopagomycota</taxon>
        <taxon>Kickxellomycotina</taxon>
        <taxon>Harpellomycetes</taxon>
        <taxon>Harpellales</taxon>
        <taxon>Legeriomycetaceae</taxon>
        <taxon>Smittium</taxon>
    </lineage>
</organism>
<sequence length="656" mass="73884">MEKLQNSDSDASKLTHQNKASKTNNISPQITPDSSLKKQKLFAEKSDQIEEPTDVEGIQKKSFPENSPSTLKDPFDADIINKNAEYTPTSPNLDLFGSDSDHSHNQFESNEDSESKKFSADLFGESDEDFDAQNSTSFDDPKVNATKPSSFSKYNDMKDHPKMGLVDKPSIHSNSRHSIVAKFPTGVRLDPHVFEPENWRDLFEKEREIFLQNSKKIGDNPQHLMEEWLKHAQTAIENTARWTYKPAPNSETPKKVPVSNAHFVKWSNGSLTFHVGNAEPFIIEGTILDSNFEPVAKPELQVSGKTTQKNTHQYACVHHTQEGLLQSQDRVAESWVIRPGNISQVKALTTSSRVIGPNSGYFKPKGSDNLQKTGDTNYKDLYILPGLLTSSIIPNQALNPQKSRFNNKTSGTGGTKLYVPDKNPELAAREEEQAEEAKERAYRRLESTRRRQEERVLAGLAPSKRSGQDFRSDDELSDNSRSVYLSGAYPGSSRALDKLPPLRQHDVNDSSTGMGSNNLDKRARPVFQSRNADRYNHNKEDSYEDSDENMYSDQSKDRSKYKKSRRNDINELFSEEELDDSNSLLPKSKSRKHRSNSSDSDISVDNKEKKITNIGGYMNDKTSSHDSRAIIEKNTSDLGSKPSVKKRVLLLSDEDD</sequence>
<dbReference type="STRING" id="133385.A0A2T9Y1Y4"/>
<feature type="region of interest" description="Disordered" evidence="1">
    <location>
        <begin position="1"/>
        <end position="156"/>
    </location>
</feature>
<dbReference type="GO" id="GO:0032968">
    <property type="term" value="P:positive regulation of transcription elongation by RNA polymerase II"/>
    <property type="evidence" value="ECO:0007669"/>
    <property type="project" value="TreeGrafter"/>
</dbReference>
<feature type="compositionally biased region" description="Basic and acidic residues" evidence="1">
    <location>
        <begin position="531"/>
        <end position="541"/>
    </location>
</feature>
<feature type="region of interest" description="Disordered" evidence="1">
    <location>
        <begin position="399"/>
        <end position="646"/>
    </location>
</feature>
<dbReference type="PANTHER" id="PTHR23146:SF0">
    <property type="entry name" value="RNA POLYMERASE-ASSOCIATED PROTEIN LEO1"/>
    <property type="match status" value="1"/>
</dbReference>
<dbReference type="Proteomes" id="UP000245383">
    <property type="component" value="Unassembled WGS sequence"/>
</dbReference>
<dbReference type="AlphaFoldDB" id="A0A2T9Y1Y4"/>
<feature type="compositionally biased region" description="Basic and acidic residues" evidence="1">
    <location>
        <begin position="422"/>
        <end position="456"/>
    </location>
</feature>
<proteinExistence type="predicted"/>
<comment type="caution">
    <text evidence="2">The sequence shown here is derived from an EMBL/GenBank/DDBJ whole genome shotgun (WGS) entry which is preliminary data.</text>
</comment>
<reference evidence="2 3" key="1">
    <citation type="journal article" date="2018" name="MBio">
        <title>Comparative Genomics Reveals the Core Gene Toolbox for the Fungus-Insect Symbiosis.</title>
        <authorList>
            <person name="Wang Y."/>
            <person name="Stata M."/>
            <person name="Wang W."/>
            <person name="Stajich J.E."/>
            <person name="White M.M."/>
            <person name="Moncalvo J.M."/>
        </authorList>
    </citation>
    <scope>NUCLEOTIDE SEQUENCE [LARGE SCALE GENOMIC DNA]</scope>
    <source>
        <strain evidence="2 3">SWE-8-4</strain>
    </source>
</reference>
<dbReference type="GO" id="GO:0016593">
    <property type="term" value="C:Cdc73/Paf1 complex"/>
    <property type="evidence" value="ECO:0007669"/>
    <property type="project" value="InterPro"/>
</dbReference>
<dbReference type="EMBL" id="MBFR01000696">
    <property type="protein sequence ID" value="PVU86294.1"/>
    <property type="molecule type" value="Genomic_DNA"/>
</dbReference>
<dbReference type="Pfam" id="PF04004">
    <property type="entry name" value="Leo1"/>
    <property type="match status" value="1"/>
</dbReference>
<name>A0A2T9Y1Y4_9FUNG</name>
<feature type="compositionally biased region" description="Polar residues" evidence="1">
    <location>
        <begin position="399"/>
        <end position="410"/>
    </location>
</feature>
<feature type="compositionally biased region" description="Polar residues" evidence="1">
    <location>
        <begin position="14"/>
        <end position="34"/>
    </location>
</feature>
<evidence type="ECO:0000313" key="3">
    <source>
        <dbReference type="Proteomes" id="UP000245383"/>
    </source>
</evidence>
<accession>A0A2T9Y1Y4</accession>
<evidence type="ECO:0000256" key="1">
    <source>
        <dbReference type="SAM" id="MobiDB-lite"/>
    </source>
</evidence>
<dbReference type="GO" id="GO:0006368">
    <property type="term" value="P:transcription elongation by RNA polymerase II"/>
    <property type="evidence" value="ECO:0007669"/>
    <property type="project" value="InterPro"/>
</dbReference>
<dbReference type="PANTHER" id="PTHR23146">
    <property type="entry name" value="LEO1 PROTEIN"/>
    <property type="match status" value="1"/>
</dbReference>
<gene>
    <name evidence="2" type="ORF">BB561_006750</name>
</gene>